<keyword evidence="1" id="KW-1133">Transmembrane helix</keyword>
<organism evidence="2 7">
    <name type="scientific">Marine Group I thaumarchaeote</name>
    <dbReference type="NCBI Taxonomy" id="2511932"/>
    <lineage>
        <taxon>Archaea</taxon>
        <taxon>Nitrososphaerota</taxon>
        <taxon>Marine Group I</taxon>
    </lineage>
</organism>
<keyword evidence="1" id="KW-0812">Transmembrane</keyword>
<dbReference type="EMBL" id="JACATH010000008">
    <property type="protein sequence ID" value="NWJ57602.1"/>
    <property type="molecule type" value="Genomic_DNA"/>
</dbReference>
<evidence type="ECO:0000313" key="3">
    <source>
        <dbReference type="EMBL" id="NWJ83623.1"/>
    </source>
</evidence>
<protein>
    <submittedName>
        <fullName evidence="2">Uncharacterized protein</fullName>
    </submittedName>
</protein>
<dbReference type="EMBL" id="JACATD010000001">
    <property type="protein sequence ID" value="NWK00693.1"/>
    <property type="molecule type" value="Genomic_DNA"/>
</dbReference>
<proteinExistence type="predicted"/>
<dbReference type="AlphaFoldDB" id="A0A7K4MVU5"/>
<evidence type="ECO:0000313" key="6">
    <source>
        <dbReference type="Proteomes" id="UP000547822"/>
    </source>
</evidence>
<evidence type="ECO:0000313" key="5">
    <source>
        <dbReference type="Proteomes" id="UP000520052"/>
    </source>
</evidence>
<reference evidence="5 6" key="1">
    <citation type="journal article" date="2019" name="Environ. Microbiol.">
        <title>Genomics insights into ecotype formation of ammonia-oxidizing archaea in the deep ocean.</title>
        <authorList>
            <person name="Wang Y."/>
            <person name="Huang J.M."/>
            <person name="Cui G.J."/>
            <person name="Nunoura T."/>
            <person name="Takaki Y."/>
            <person name="Li W.L."/>
            <person name="Li J."/>
            <person name="Gao Z.M."/>
            <person name="Takai K."/>
            <person name="Zhang A.Q."/>
            <person name="Stepanauskas R."/>
        </authorList>
    </citation>
    <scope>NUCLEOTIDE SEQUENCE [LARGE SCALE GENOMIC DNA]</scope>
    <source>
        <strain evidence="2 7">L15a</strain>
        <strain evidence="4 6">T1L9</strain>
        <strain evidence="3 5">T3L1</strain>
    </source>
</reference>
<dbReference type="Proteomes" id="UP000520052">
    <property type="component" value="Unassembled WGS sequence"/>
</dbReference>
<dbReference type="Proteomes" id="UP000575480">
    <property type="component" value="Unassembled WGS sequence"/>
</dbReference>
<reference evidence="2" key="2">
    <citation type="submission" date="2020-06" db="EMBL/GenBank/DDBJ databases">
        <authorList>
            <person name="Wang Y."/>
        </authorList>
    </citation>
    <scope>NUCLEOTIDE SEQUENCE</scope>
    <source>
        <strain evidence="2">L15a</strain>
        <strain evidence="4">T1L9</strain>
        <strain evidence="3">T3L1</strain>
    </source>
</reference>
<evidence type="ECO:0000256" key="1">
    <source>
        <dbReference type="SAM" id="Phobius"/>
    </source>
</evidence>
<evidence type="ECO:0000313" key="2">
    <source>
        <dbReference type="EMBL" id="NWJ57602.1"/>
    </source>
</evidence>
<evidence type="ECO:0000313" key="7">
    <source>
        <dbReference type="Proteomes" id="UP000575480"/>
    </source>
</evidence>
<accession>A0A7K4MVU5</accession>
<sequence length="132" mass="14269">MLEKKKNNLAKILTLIAIFLILVYGLDAALDRSDTGFLPFDSKTRGLVLGLPSVILPLIAFGITYRSPSTSLGGLLIIDGIIILIGSILFVSLQETTPTIEKSVIIENFISFAPIIALGLVIIFLGIWKSAR</sequence>
<feature type="transmembrane region" description="Helical" evidence="1">
    <location>
        <begin position="105"/>
        <end position="128"/>
    </location>
</feature>
<dbReference type="EMBL" id="JACATC010000002">
    <property type="protein sequence ID" value="NWJ83623.1"/>
    <property type="molecule type" value="Genomic_DNA"/>
</dbReference>
<name>A0A7K4MVU5_9ARCH</name>
<gene>
    <name evidence="4" type="ORF">HX840_02125</name>
    <name evidence="3" type="ORF">HX854_02655</name>
    <name evidence="2" type="ORF">HX858_07625</name>
</gene>
<comment type="caution">
    <text evidence="2">The sequence shown here is derived from an EMBL/GenBank/DDBJ whole genome shotgun (WGS) entry which is preliminary data.</text>
</comment>
<feature type="transmembrane region" description="Helical" evidence="1">
    <location>
        <begin position="46"/>
        <end position="65"/>
    </location>
</feature>
<dbReference type="Proteomes" id="UP000547822">
    <property type="component" value="Unassembled WGS sequence"/>
</dbReference>
<feature type="transmembrane region" description="Helical" evidence="1">
    <location>
        <begin position="72"/>
        <end position="93"/>
    </location>
</feature>
<keyword evidence="1" id="KW-0472">Membrane</keyword>
<feature type="transmembrane region" description="Helical" evidence="1">
    <location>
        <begin position="9"/>
        <end position="26"/>
    </location>
</feature>
<evidence type="ECO:0000313" key="4">
    <source>
        <dbReference type="EMBL" id="NWK00693.1"/>
    </source>
</evidence>